<evidence type="ECO:0000313" key="6">
    <source>
        <dbReference type="EMBL" id="VTP78657.1"/>
    </source>
</evidence>
<dbReference type="Proteomes" id="UP000310719">
    <property type="component" value="Chromosome"/>
</dbReference>
<organism evidence="6 7">
    <name type="scientific">Leclercia adecarboxylata</name>
    <dbReference type="NCBI Taxonomy" id="83655"/>
    <lineage>
        <taxon>Bacteria</taxon>
        <taxon>Pseudomonadati</taxon>
        <taxon>Pseudomonadota</taxon>
        <taxon>Gammaproteobacteria</taxon>
        <taxon>Enterobacterales</taxon>
        <taxon>Enterobacteriaceae</taxon>
        <taxon>Leclercia</taxon>
    </lineage>
</organism>
<dbReference type="PANTHER" id="PTHR46323:SF2">
    <property type="entry name" value="BETA-GALACTOSIDASE"/>
    <property type="match status" value="1"/>
</dbReference>
<dbReference type="GO" id="GO:0005990">
    <property type="term" value="P:lactose catabolic process"/>
    <property type="evidence" value="ECO:0007669"/>
    <property type="project" value="TreeGrafter"/>
</dbReference>
<sequence length="105" mass="11872">MGNSLGGFAKYWQCVSSVPPFTGRLRLDWVDQSLIKYDENGNPWSAYGGDFGDTPNDRQFCMNGLVFADRTPHPALTEAKHQQQFFQFRLSGQTIESDQRIPVPS</sequence>
<protein>
    <recommendedName>
        <fullName evidence="2">beta-galactosidase</fullName>
        <ecNumber evidence="2">3.2.1.23</ecNumber>
    </recommendedName>
</protein>
<evidence type="ECO:0000256" key="4">
    <source>
        <dbReference type="ARBA" id="ARBA00023295"/>
    </source>
</evidence>
<comment type="catalytic activity">
    <reaction evidence="1">
        <text>Hydrolysis of terminal non-reducing beta-D-galactose residues in beta-D-galactosides.</text>
        <dbReference type="EC" id="3.2.1.23"/>
    </reaction>
</comment>
<evidence type="ECO:0000313" key="7">
    <source>
        <dbReference type="Proteomes" id="UP000310719"/>
    </source>
</evidence>
<accession>A0A4U9IKK9</accession>
<dbReference type="GO" id="GO:0004565">
    <property type="term" value="F:beta-galactosidase activity"/>
    <property type="evidence" value="ECO:0007669"/>
    <property type="project" value="UniProtKB-EC"/>
</dbReference>
<dbReference type="EC" id="3.2.1.23" evidence="2"/>
<dbReference type="PANTHER" id="PTHR46323">
    <property type="entry name" value="BETA-GALACTOSIDASE"/>
    <property type="match status" value="1"/>
</dbReference>
<dbReference type="GO" id="GO:0009341">
    <property type="term" value="C:beta-galactosidase complex"/>
    <property type="evidence" value="ECO:0007669"/>
    <property type="project" value="TreeGrafter"/>
</dbReference>
<evidence type="ECO:0000256" key="2">
    <source>
        <dbReference type="ARBA" id="ARBA00012756"/>
    </source>
</evidence>
<dbReference type="SUPFAM" id="SSF51445">
    <property type="entry name" value="(Trans)glycosidases"/>
    <property type="match status" value="1"/>
</dbReference>
<evidence type="ECO:0000256" key="1">
    <source>
        <dbReference type="ARBA" id="ARBA00001412"/>
    </source>
</evidence>
<keyword evidence="4 6" id="KW-0326">Glycosidase</keyword>
<dbReference type="Pfam" id="PF02836">
    <property type="entry name" value="Glyco_hydro_2_C"/>
    <property type="match status" value="1"/>
</dbReference>
<dbReference type="Gene3D" id="3.20.20.80">
    <property type="entry name" value="Glycosidases"/>
    <property type="match status" value="1"/>
</dbReference>
<reference evidence="6 7" key="1">
    <citation type="submission" date="2019-05" db="EMBL/GenBank/DDBJ databases">
        <authorList>
            <consortium name="Pathogen Informatics"/>
        </authorList>
    </citation>
    <scope>NUCLEOTIDE SEQUENCE [LARGE SCALE GENOMIC DNA]</scope>
    <source>
        <strain evidence="6 7">NCTC13032</strain>
    </source>
</reference>
<evidence type="ECO:0000256" key="3">
    <source>
        <dbReference type="ARBA" id="ARBA00022801"/>
    </source>
</evidence>
<evidence type="ECO:0000259" key="5">
    <source>
        <dbReference type="Pfam" id="PF02836"/>
    </source>
</evidence>
<dbReference type="InterPro" id="IPR017853">
    <property type="entry name" value="GH"/>
</dbReference>
<gene>
    <name evidence="6" type="primary">lacZ_6</name>
    <name evidence="6" type="ORF">NCTC13032_06194</name>
</gene>
<keyword evidence="3 6" id="KW-0378">Hydrolase</keyword>
<name>A0A4U9IKK9_9ENTR</name>
<dbReference type="InterPro" id="IPR050347">
    <property type="entry name" value="Bact_Beta-galactosidase"/>
</dbReference>
<proteinExistence type="predicted"/>
<dbReference type="EMBL" id="LR590464">
    <property type="protein sequence ID" value="VTP78657.1"/>
    <property type="molecule type" value="Genomic_DNA"/>
</dbReference>
<dbReference type="InterPro" id="IPR006103">
    <property type="entry name" value="Glyco_hydro_2_cat"/>
</dbReference>
<feature type="domain" description="Glycoside hydrolase family 2 catalytic" evidence="5">
    <location>
        <begin position="1"/>
        <end position="88"/>
    </location>
</feature>
<dbReference type="AlphaFoldDB" id="A0A4U9IKK9"/>